<feature type="transmembrane region" description="Helical" evidence="6">
    <location>
        <begin position="176"/>
        <end position="202"/>
    </location>
</feature>
<dbReference type="PANTHER" id="PTHR30485:SF2">
    <property type="entry name" value="BLL0597 PROTEIN"/>
    <property type="match status" value="1"/>
</dbReference>
<evidence type="ECO:0000256" key="3">
    <source>
        <dbReference type="ARBA" id="ARBA00022692"/>
    </source>
</evidence>
<evidence type="ECO:0000256" key="1">
    <source>
        <dbReference type="ARBA" id="ARBA00004651"/>
    </source>
</evidence>
<evidence type="ECO:0000256" key="6">
    <source>
        <dbReference type="SAM" id="Phobius"/>
    </source>
</evidence>
<evidence type="ECO:0000313" key="9">
    <source>
        <dbReference type="Proteomes" id="UP000484381"/>
    </source>
</evidence>
<dbReference type="GO" id="GO:0005886">
    <property type="term" value="C:plasma membrane"/>
    <property type="evidence" value="ECO:0007669"/>
    <property type="project" value="UniProtKB-SubCell"/>
</dbReference>
<dbReference type="GO" id="GO:0022904">
    <property type="term" value="P:respiratory electron transport chain"/>
    <property type="evidence" value="ECO:0007669"/>
    <property type="project" value="InterPro"/>
</dbReference>
<keyword evidence="4 6" id="KW-1133">Transmembrane helix</keyword>
<proteinExistence type="predicted"/>
<dbReference type="EMBL" id="WHNP01000120">
    <property type="protein sequence ID" value="MPW23581.1"/>
    <property type="molecule type" value="Genomic_DNA"/>
</dbReference>
<reference evidence="8 9" key="1">
    <citation type="submission" date="2019-10" db="EMBL/GenBank/DDBJ databases">
        <title>Paraburkholderia sp. isolated from nodules of Mimosa pudica from Brazilian Atlantic Forest soils.</title>
        <authorList>
            <person name="Paulitsch F."/>
            <person name="Hungria M."/>
            <person name="Dall'Agnol R."/>
        </authorList>
    </citation>
    <scope>NUCLEOTIDE SEQUENCE [LARGE SCALE GENOMIC DNA]</scope>
    <source>
        <strain evidence="8 9">CNPSo 3157</strain>
    </source>
</reference>
<keyword evidence="9" id="KW-1185">Reference proteome</keyword>
<feature type="transmembrane region" description="Helical" evidence="6">
    <location>
        <begin position="136"/>
        <end position="156"/>
    </location>
</feature>
<keyword evidence="5 6" id="KW-0472">Membrane</keyword>
<dbReference type="Gene3D" id="1.20.950.20">
    <property type="entry name" value="Transmembrane di-heme cytochromes, Chain C"/>
    <property type="match status" value="1"/>
</dbReference>
<dbReference type="GO" id="GO:0009055">
    <property type="term" value="F:electron transfer activity"/>
    <property type="evidence" value="ECO:0007669"/>
    <property type="project" value="InterPro"/>
</dbReference>
<evidence type="ECO:0000256" key="5">
    <source>
        <dbReference type="ARBA" id="ARBA00023136"/>
    </source>
</evidence>
<comment type="caution">
    <text evidence="8">The sequence shown here is derived from an EMBL/GenBank/DDBJ whole genome shotgun (WGS) entry which is preliminary data.</text>
</comment>
<keyword evidence="3 6" id="KW-0812">Transmembrane</keyword>
<gene>
    <name evidence="8" type="ORF">GCT13_44405</name>
</gene>
<evidence type="ECO:0000256" key="4">
    <source>
        <dbReference type="ARBA" id="ARBA00022989"/>
    </source>
</evidence>
<name>A0A7X1NLC2_9BURK</name>
<dbReference type="SUPFAM" id="SSF81342">
    <property type="entry name" value="Transmembrane di-heme cytochromes"/>
    <property type="match status" value="1"/>
</dbReference>
<dbReference type="AlphaFoldDB" id="A0A7X1NLC2"/>
<accession>A0A7X1NLC2</accession>
<evidence type="ECO:0000256" key="2">
    <source>
        <dbReference type="ARBA" id="ARBA00022475"/>
    </source>
</evidence>
<sequence>MNAGAATYTRRSINSCDCIAQKEQMLDKASKSLSPECERLPVRVWDRSVRIFHWLIVGLVIAAYVTSRYNWMTWHVRLGQLTLTLLIFRILLGFWGSETALFRRFLVRPSNVLAYIRRFFSHAGPTYVGHTPAGGWMVITLILVLSMQVLTGLYAYNDVARVGPIFGIFSGDTSNMLVSVHGLLFTILMTFVAIHIAVIALYRIVKRQDLILPMTTGIQYLPPGFRKPRMISASRALSLFLCSVIIATLISQL</sequence>
<evidence type="ECO:0000259" key="7">
    <source>
        <dbReference type="Pfam" id="PF01292"/>
    </source>
</evidence>
<feature type="transmembrane region" description="Helical" evidence="6">
    <location>
        <begin position="236"/>
        <end position="252"/>
    </location>
</feature>
<dbReference type="GO" id="GO:0020037">
    <property type="term" value="F:heme binding"/>
    <property type="evidence" value="ECO:0007669"/>
    <property type="project" value="TreeGrafter"/>
</dbReference>
<dbReference type="Proteomes" id="UP000484381">
    <property type="component" value="Unassembled WGS sequence"/>
</dbReference>
<protein>
    <submittedName>
        <fullName evidence="8">Hydrogenase</fullName>
    </submittedName>
</protein>
<dbReference type="InterPro" id="IPR011577">
    <property type="entry name" value="Cyt_b561_bac/Ni-Hgenase"/>
</dbReference>
<feature type="transmembrane region" description="Helical" evidence="6">
    <location>
        <begin position="49"/>
        <end position="66"/>
    </location>
</feature>
<dbReference type="InterPro" id="IPR016174">
    <property type="entry name" value="Di-haem_cyt_TM"/>
</dbReference>
<evidence type="ECO:0000313" key="8">
    <source>
        <dbReference type="EMBL" id="MPW23581.1"/>
    </source>
</evidence>
<feature type="domain" description="Cytochrome b561 bacterial/Ni-hydrogenase" evidence="7">
    <location>
        <begin position="44"/>
        <end position="217"/>
    </location>
</feature>
<dbReference type="InterPro" id="IPR051542">
    <property type="entry name" value="Hydrogenase_cytochrome"/>
</dbReference>
<comment type="subcellular location">
    <subcellularLocation>
        <location evidence="1">Cell membrane</location>
        <topology evidence="1">Multi-pass membrane protein</topology>
    </subcellularLocation>
</comment>
<feature type="transmembrane region" description="Helical" evidence="6">
    <location>
        <begin position="78"/>
        <end position="96"/>
    </location>
</feature>
<dbReference type="PANTHER" id="PTHR30485">
    <property type="entry name" value="NI/FE-HYDROGENASE 1 B-TYPE CYTOCHROME SUBUNIT"/>
    <property type="match status" value="1"/>
</dbReference>
<dbReference type="Pfam" id="PF01292">
    <property type="entry name" value="Ni_hydr_CYTB"/>
    <property type="match status" value="1"/>
</dbReference>
<organism evidence="8 9">
    <name type="scientific">Paraburkholderia franconis</name>
    <dbReference type="NCBI Taxonomy" id="2654983"/>
    <lineage>
        <taxon>Bacteria</taxon>
        <taxon>Pseudomonadati</taxon>
        <taxon>Pseudomonadota</taxon>
        <taxon>Betaproteobacteria</taxon>
        <taxon>Burkholderiales</taxon>
        <taxon>Burkholderiaceae</taxon>
        <taxon>Paraburkholderia</taxon>
    </lineage>
</organism>
<keyword evidence="2" id="KW-1003">Cell membrane</keyword>